<dbReference type="PROSITE" id="PS00901">
    <property type="entry name" value="CYS_SYNTHASE"/>
    <property type="match status" value="1"/>
</dbReference>
<comment type="cofactor">
    <cofactor evidence="1">
        <name>pyridoxal 5'-phosphate</name>
        <dbReference type="ChEBI" id="CHEBI:597326"/>
    </cofactor>
</comment>
<dbReference type="Pfam" id="PF00291">
    <property type="entry name" value="PALP"/>
    <property type="match status" value="1"/>
</dbReference>
<reference evidence="4 5" key="1">
    <citation type="submission" date="2023-03" db="EMBL/GenBank/DDBJ databases">
        <title>Bacillus Genome Sequencing.</title>
        <authorList>
            <person name="Dunlap C."/>
        </authorList>
    </citation>
    <scope>NUCLEOTIDE SEQUENCE [LARGE SCALE GENOMIC DNA]</scope>
    <source>
        <strain evidence="4 5">B-4107</strain>
    </source>
</reference>
<dbReference type="PANTHER" id="PTHR10314">
    <property type="entry name" value="CYSTATHIONINE BETA-SYNTHASE"/>
    <property type="match status" value="1"/>
</dbReference>
<evidence type="ECO:0000256" key="1">
    <source>
        <dbReference type="ARBA" id="ARBA00001933"/>
    </source>
</evidence>
<gene>
    <name evidence="4" type="ORF">P5F74_21305</name>
</gene>
<keyword evidence="5" id="KW-1185">Reference proteome</keyword>
<proteinExistence type="predicted"/>
<protein>
    <submittedName>
        <fullName evidence="4">Cysteine synthase family protein</fullName>
    </submittedName>
</protein>
<dbReference type="InterPro" id="IPR036052">
    <property type="entry name" value="TrpB-like_PALP_sf"/>
</dbReference>
<sequence length="368" mass="40351">MSITSLIGNTPSIQLEKLSKLLSTQLFMKIERGNPGGSIKDRPALYLIEKAEKEGLLKPGDTIIESSSGNFGISLAMIGAAKGYKVLVLVDPKTTKANLAMLKAYGAEVIVVDEKDDSGSYHKTRIKLANELHRRIKGSFRPDQCFNPYNSDAHYEITGPEIAEQFPDGLDAIVLAVSTGGQTGGLSRYFKENYPNTKIIIVDAVGSTVFGGKAHSYLLPGMGLSWTPTNIEDITLIDQVYKVPDEAAFLSCRTLARQEGVLVGGSTGAVFTAALKVAMENSKFKKILCIAADSGERYLQTIFNDDWIKEKEFTLDNDFDSLLLKVKALDVYSDAPSEVANYKPDLLDILDCPTKEIIESRRKKLIRI</sequence>
<dbReference type="InterPro" id="IPR001926">
    <property type="entry name" value="TrpB-like_PALP"/>
</dbReference>
<evidence type="ECO:0000313" key="4">
    <source>
        <dbReference type="EMBL" id="MED4130654.1"/>
    </source>
</evidence>
<organism evidence="4 5">
    <name type="scientific">Shouchella miscanthi</name>
    <dbReference type="NCBI Taxonomy" id="2598861"/>
    <lineage>
        <taxon>Bacteria</taxon>
        <taxon>Bacillati</taxon>
        <taxon>Bacillota</taxon>
        <taxon>Bacilli</taxon>
        <taxon>Bacillales</taxon>
        <taxon>Bacillaceae</taxon>
        <taxon>Shouchella</taxon>
    </lineage>
</organism>
<accession>A0ABU6NSS1</accession>
<evidence type="ECO:0000313" key="5">
    <source>
        <dbReference type="Proteomes" id="UP001341820"/>
    </source>
</evidence>
<dbReference type="Gene3D" id="3.40.50.1100">
    <property type="match status" value="2"/>
</dbReference>
<dbReference type="InterPro" id="IPR050214">
    <property type="entry name" value="Cys_Synth/Cystath_Beta-Synth"/>
</dbReference>
<dbReference type="EMBL" id="JAROAS010000076">
    <property type="protein sequence ID" value="MED4130654.1"/>
    <property type="molecule type" value="Genomic_DNA"/>
</dbReference>
<name>A0ABU6NSS1_9BACI</name>
<dbReference type="RefSeq" id="WP_328239200.1">
    <property type="nucleotide sequence ID" value="NZ_JAROAS010000076.1"/>
</dbReference>
<dbReference type="InterPro" id="IPR001216">
    <property type="entry name" value="P-phosphate_BS"/>
</dbReference>
<keyword evidence="2" id="KW-0663">Pyridoxal phosphate</keyword>
<dbReference type="Proteomes" id="UP001341820">
    <property type="component" value="Unassembled WGS sequence"/>
</dbReference>
<dbReference type="SUPFAM" id="SSF53686">
    <property type="entry name" value="Tryptophan synthase beta subunit-like PLP-dependent enzymes"/>
    <property type="match status" value="1"/>
</dbReference>
<comment type="caution">
    <text evidence="4">The sequence shown here is derived from an EMBL/GenBank/DDBJ whole genome shotgun (WGS) entry which is preliminary data.</text>
</comment>
<evidence type="ECO:0000259" key="3">
    <source>
        <dbReference type="Pfam" id="PF00291"/>
    </source>
</evidence>
<feature type="domain" description="Tryptophan synthase beta chain-like PALP" evidence="3">
    <location>
        <begin position="3"/>
        <end position="291"/>
    </location>
</feature>
<dbReference type="CDD" id="cd01561">
    <property type="entry name" value="CBS_like"/>
    <property type="match status" value="1"/>
</dbReference>
<evidence type="ECO:0000256" key="2">
    <source>
        <dbReference type="ARBA" id="ARBA00022898"/>
    </source>
</evidence>